<evidence type="ECO:0000313" key="1">
    <source>
        <dbReference type="EMBL" id="KKK99282.1"/>
    </source>
</evidence>
<proteinExistence type="predicted"/>
<sequence length="395" mass="43756">KVQELPLCDTGNTGSNGYSAGDNIIVAADWLGCKWIEAADVSLYLCDGERMFFADCSDSDNDPADDIDSTSLPARIAGVVKTWNAARMRMVDRCNPHIAEGYRSYLILGGEKSTWRYLNRNFVAGEEWLDEITNVGVRGELRACVAGVFWVSDDGIYFYNGQTAHNIGLKIWEHIRDQHATLPAGLDDVSIAYFKGFIWISFPNSTDKEIWVFDPKSIYQSGDGNLYAAFYKYIYTTDLSTKKAFSVLRVVQDRLFVTDGFAFYELGVGTLDLGAVGIHTKFETADLDFNAPNRKKVYGDLLLECDANLETRLAHVLTFTRDYGEEVTTVTGIDTTYASAQRAKVEKRIPYQMDGNAMRVKVVGTAPTGTATGAVGYYGVSIDADTESESLIERA</sequence>
<name>A0A0F8ZZ78_9ZZZZ</name>
<comment type="caution">
    <text evidence="1">The sequence shown here is derived from an EMBL/GenBank/DDBJ whole genome shotgun (WGS) entry which is preliminary data.</text>
</comment>
<reference evidence="1" key="1">
    <citation type="journal article" date="2015" name="Nature">
        <title>Complex archaea that bridge the gap between prokaryotes and eukaryotes.</title>
        <authorList>
            <person name="Spang A."/>
            <person name="Saw J.H."/>
            <person name="Jorgensen S.L."/>
            <person name="Zaremba-Niedzwiedzka K."/>
            <person name="Martijn J."/>
            <person name="Lind A.E."/>
            <person name="van Eijk R."/>
            <person name="Schleper C."/>
            <person name="Guy L."/>
            <person name="Ettema T.J."/>
        </authorList>
    </citation>
    <scope>NUCLEOTIDE SEQUENCE</scope>
</reference>
<feature type="non-terminal residue" evidence="1">
    <location>
        <position position="1"/>
    </location>
</feature>
<dbReference type="EMBL" id="LAZR01045270">
    <property type="protein sequence ID" value="KKK99282.1"/>
    <property type="molecule type" value="Genomic_DNA"/>
</dbReference>
<gene>
    <name evidence="1" type="ORF">LCGC14_2634320</name>
</gene>
<dbReference type="AlphaFoldDB" id="A0A0F8ZZ78"/>
<accession>A0A0F8ZZ78</accession>
<protein>
    <submittedName>
        <fullName evidence="1">Uncharacterized protein</fullName>
    </submittedName>
</protein>
<organism evidence="1">
    <name type="scientific">marine sediment metagenome</name>
    <dbReference type="NCBI Taxonomy" id="412755"/>
    <lineage>
        <taxon>unclassified sequences</taxon>
        <taxon>metagenomes</taxon>
        <taxon>ecological metagenomes</taxon>
    </lineage>
</organism>